<sequence length="182" mass="19710">GAIASRLLDGTMIPAITRVGELFDKKQYFLPQLIASAETMKKGVEFLEPHLKQSDEGSSRKLGVILLATVEGDIHDIGKNIVALMFKNRGFDVIDLGKDVAAEKIIKEIKKHKPVIVGLSALMTTTMVNMKKVLDLAKRDGVDSNFIVGGAAVTKTYAESIGAEYAKDGVEAVRVAEKLAKR</sequence>
<evidence type="ECO:0000259" key="3">
    <source>
        <dbReference type="PROSITE" id="PS51332"/>
    </source>
</evidence>
<dbReference type="SUPFAM" id="SSF47644">
    <property type="entry name" value="Methionine synthase domain"/>
    <property type="match status" value="1"/>
</dbReference>
<proteinExistence type="predicted"/>
<dbReference type="GO" id="GO:0046653">
    <property type="term" value="P:tetrahydrofolate metabolic process"/>
    <property type="evidence" value="ECO:0007669"/>
    <property type="project" value="TreeGrafter"/>
</dbReference>
<gene>
    <name evidence="5" type="ORF">S06H3_36582</name>
</gene>
<dbReference type="GO" id="GO:0008705">
    <property type="term" value="F:methionine synthase activity"/>
    <property type="evidence" value="ECO:0007669"/>
    <property type="project" value="TreeGrafter"/>
</dbReference>
<feature type="domain" description="B12-binding N-terminal" evidence="4">
    <location>
        <begin position="1"/>
        <end position="59"/>
    </location>
</feature>
<dbReference type="InterPro" id="IPR050554">
    <property type="entry name" value="Met_Synthase/Corrinoid"/>
</dbReference>
<evidence type="ECO:0000256" key="2">
    <source>
        <dbReference type="ARBA" id="ARBA00023285"/>
    </source>
</evidence>
<accession>X1MV46</accession>
<dbReference type="GO" id="GO:0046872">
    <property type="term" value="F:metal ion binding"/>
    <property type="evidence" value="ECO:0007669"/>
    <property type="project" value="UniProtKB-KW"/>
</dbReference>
<dbReference type="PANTHER" id="PTHR45833:SF1">
    <property type="entry name" value="METHIONINE SYNTHASE"/>
    <property type="match status" value="1"/>
</dbReference>
<dbReference type="Pfam" id="PF02607">
    <property type="entry name" value="B12-binding_2"/>
    <property type="match status" value="1"/>
</dbReference>
<dbReference type="GO" id="GO:0005829">
    <property type="term" value="C:cytosol"/>
    <property type="evidence" value="ECO:0007669"/>
    <property type="project" value="TreeGrafter"/>
</dbReference>
<dbReference type="Gene3D" id="1.10.1240.10">
    <property type="entry name" value="Methionine synthase domain"/>
    <property type="match status" value="1"/>
</dbReference>
<dbReference type="AlphaFoldDB" id="X1MV46"/>
<dbReference type="InterPro" id="IPR003759">
    <property type="entry name" value="Cbl-bd_cap"/>
</dbReference>
<organism evidence="5">
    <name type="scientific">marine sediment metagenome</name>
    <dbReference type="NCBI Taxonomy" id="412755"/>
    <lineage>
        <taxon>unclassified sequences</taxon>
        <taxon>metagenomes</taxon>
        <taxon>ecological metagenomes</taxon>
    </lineage>
</organism>
<dbReference type="GO" id="GO:0031419">
    <property type="term" value="F:cobalamin binding"/>
    <property type="evidence" value="ECO:0007669"/>
    <property type="project" value="InterPro"/>
</dbReference>
<keyword evidence="1" id="KW-0479">Metal-binding</keyword>
<dbReference type="PROSITE" id="PS51332">
    <property type="entry name" value="B12_BINDING"/>
    <property type="match status" value="1"/>
</dbReference>
<dbReference type="SMART" id="SM01018">
    <property type="entry name" value="B12-binding_2"/>
    <property type="match status" value="1"/>
</dbReference>
<dbReference type="InterPro" id="IPR006158">
    <property type="entry name" value="Cobalamin-bd"/>
</dbReference>
<dbReference type="PANTHER" id="PTHR45833">
    <property type="entry name" value="METHIONINE SYNTHASE"/>
    <property type="match status" value="1"/>
</dbReference>
<dbReference type="PROSITE" id="PS51337">
    <property type="entry name" value="B12_BINDING_NTER"/>
    <property type="match status" value="1"/>
</dbReference>
<dbReference type="Gene3D" id="3.40.50.280">
    <property type="entry name" value="Cobalamin-binding domain"/>
    <property type="match status" value="1"/>
</dbReference>
<reference evidence="5" key="1">
    <citation type="journal article" date="2014" name="Front. Microbiol.">
        <title>High frequency of phylogenetically diverse reductive dehalogenase-homologous genes in deep subseafloor sedimentary metagenomes.</title>
        <authorList>
            <person name="Kawai M."/>
            <person name="Futagami T."/>
            <person name="Toyoda A."/>
            <person name="Takaki Y."/>
            <person name="Nishi S."/>
            <person name="Hori S."/>
            <person name="Arai W."/>
            <person name="Tsubouchi T."/>
            <person name="Morono Y."/>
            <person name="Uchiyama I."/>
            <person name="Ito T."/>
            <person name="Fujiyama A."/>
            <person name="Inagaki F."/>
            <person name="Takami H."/>
        </authorList>
    </citation>
    <scope>NUCLEOTIDE SEQUENCE</scope>
    <source>
        <strain evidence="5">Expedition CK06-06</strain>
    </source>
</reference>
<evidence type="ECO:0000313" key="5">
    <source>
        <dbReference type="EMBL" id="GAI18575.1"/>
    </source>
</evidence>
<feature type="non-terminal residue" evidence="5">
    <location>
        <position position="1"/>
    </location>
</feature>
<evidence type="ECO:0000259" key="4">
    <source>
        <dbReference type="PROSITE" id="PS51337"/>
    </source>
</evidence>
<dbReference type="SUPFAM" id="SSF52242">
    <property type="entry name" value="Cobalamin (vitamin B12)-binding domain"/>
    <property type="match status" value="1"/>
</dbReference>
<dbReference type="EMBL" id="BARV01022174">
    <property type="protein sequence ID" value="GAI18575.1"/>
    <property type="molecule type" value="Genomic_DNA"/>
</dbReference>
<comment type="caution">
    <text evidence="5">The sequence shown here is derived from an EMBL/GenBank/DDBJ whole genome shotgun (WGS) entry which is preliminary data.</text>
</comment>
<dbReference type="InterPro" id="IPR036594">
    <property type="entry name" value="Meth_synthase_dom"/>
</dbReference>
<dbReference type="InterPro" id="IPR036724">
    <property type="entry name" value="Cobalamin-bd_sf"/>
</dbReference>
<feature type="domain" description="B12-binding" evidence="3">
    <location>
        <begin position="62"/>
        <end position="182"/>
    </location>
</feature>
<keyword evidence="2" id="KW-0170">Cobalt</keyword>
<name>X1MV46_9ZZZZ</name>
<dbReference type="GO" id="GO:0050667">
    <property type="term" value="P:homocysteine metabolic process"/>
    <property type="evidence" value="ECO:0007669"/>
    <property type="project" value="TreeGrafter"/>
</dbReference>
<evidence type="ECO:0000256" key="1">
    <source>
        <dbReference type="ARBA" id="ARBA00022723"/>
    </source>
</evidence>
<protein>
    <recommendedName>
        <fullName evidence="6">B12-binding domain-containing protein</fullName>
    </recommendedName>
</protein>
<dbReference type="Pfam" id="PF02310">
    <property type="entry name" value="B12-binding"/>
    <property type="match status" value="1"/>
</dbReference>
<evidence type="ECO:0008006" key="6">
    <source>
        <dbReference type="Google" id="ProtNLM"/>
    </source>
</evidence>